<feature type="region of interest" description="Disordered" evidence="1">
    <location>
        <begin position="125"/>
        <end position="177"/>
    </location>
</feature>
<dbReference type="GeneID" id="85435231"/>
<name>A0AAD8QBY3_9PEZI</name>
<reference evidence="2" key="1">
    <citation type="submission" date="2021-06" db="EMBL/GenBank/DDBJ databases">
        <title>Comparative genomics, transcriptomics and evolutionary studies reveal genomic signatures of adaptation to plant cell wall in hemibiotrophic fungi.</title>
        <authorList>
            <consortium name="DOE Joint Genome Institute"/>
            <person name="Baroncelli R."/>
            <person name="Diaz J.F."/>
            <person name="Benocci T."/>
            <person name="Peng M."/>
            <person name="Battaglia E."/>
            <person name="Haridas S."/>
            <person name="Andreopoulos W."/>
            <person name="Labutti K."/>
            <person name="Pangilinan J."/>
            <person name="Floch G.L."/>
            <person name="Makela M.R."/>
            <person name="Henrissat B."/>
            <person name="Grigoriev I.V."/>
            <person name="Crouch J.A."/>
            <person name="De Vries R.P."/>
            <person name="Sukno S.A."/>
            <person name="Thon M.R."/>
        </authorList>
    </citation>
    <scope>NUCLEOTIDE SEQUENCE</scope>
    <source>
        <strain evidence="2">CBS 125086</strain>
    </source>
</reference>
<gene>
    <name evidence="2" type="ORF">LY79DRAFT_144843</name>
</gene>
<accession>A0AAD8QBY3</accession>
<evidence type="ECO:0000256" key="1">
    <source>
        <dbReference type="SAM" id="MobiDB-lite"/>
    </source>
</evidence>
<keyword evidence="3" id="KW-1185">Reference proteome</keyword>
<evidence type="ECO:0000313" key="2">
    <source>
        <dbReference type="EMBL" id="KAK1599575.1"/>
    </source>
</evidence>
<dbReference type="EMBL" id="JAHLJV010000002">
    <property type="protein sequence ID" value="KAK1599575.1"/>
    <property type="molecule type" value="Genomic_DNA"/>
</dbReference>
<dbReference type="AlphaFoldDB" id="A0AAD8QBY3"/>
<evidence type="ECO:0000313" key="3">
    <source>
        <dbReference type="Proteomes" id="UP001230504"/>
    </source>
</evidence>
<organism evidence="2 3">
    <name type="scientific">Colletotrichum navitas</name>
    <dbReference type="NCBI Taxonomy" id="681940"/>
    <lineage>
        <taxon>Eukaryota</taxon>
        <taxon>Fungi</taxon>
        <taxon>Dikarya</taxon>
        <taxon>Ascomycota</taxon>
        <taxon>Pezizomycotina</taxon>
        <taxon>Sordariomycetes</taxon>
        <taxon>Hypocreomycetidae</taxon>
        <taxon>Glomerellales</taxon>
        <taxon>Glomerellaceae</taxon>
        <taxon>Colletotrichum</taxon>
        <taxon>Colletotrichum graminicola species complex</taxon>
    </lineage>
</organism>
<proteinExistence type="predicted"/>
<dbReference type="RefSeq" id="XP_060420164.1">
    <property type="nucleotide sequence ID" value="XM_060550991.1"/>
</dbReference>
<protein>
    <submittedName>
        <fullName evidence="2">Uncharacterized protein</fullName>
    </submittedName>
</protein>
<feature type="compositionally biased region" description="Polar residues" evidence="1">
    <location>
        <begin position="166"/>
        <end position="177"/>
    </location>
</feature>
<sequence length="177" mass="18862">MYLRTPYLALHKDPSSSSSPNSVSPVLGASLPPPLIAEVLLCCPCSSSSSFHSLAPLLSPPHSTTPRLAFRSTPVTFSPRGHSHPASSSLHVVSASSVFFPPQPSLRTLIASSFPFHLARLADKPQSSLPPLSHPNPIPLRSIRHPKHLPSLKSATSTKSKRPIAKTTSQFSTVISP</sequence>
<comment type="caution">
    <text evidence="2">The sequence shown here is derived from an EMBL/GenBank/DDBJ whole genome shotgun (WGS) entry which is preliminary data.</text>
</comment>
<dbReference type="Proteomes" id="UP001230504">
    <property type="component" value="Unassembled WGS sequence"/>
</dbReference>